<evidence type="ECO:0000313" key="3">
    <source>
        <dbReference type="EMBL" id="GAA2555067.1"/>
    </source>
</evidence>
<proteinExistence type="predicted"/>
<feature type="region of interest" description="Disordered" evidence="1">
    <location>
        <begin position="1"/>
        <end position="21"/>
    </location>
</feature>
<dbReference type="EMBL" id="BAAATM010000022">
    <property type="protein sequence ID" value="GAA2555067.1"/>
    <property type="molecule type" value="Genomic_DNA"/>
</dbReference>
<evidence type="ECO:0000313" key="4">
    <source>
        <dbReference type="Proteomes" id="UP001501095"/>
    </source>
</evidence>
<dbReference type="RefSeq" id="WP_344543036.1">
    <property type="nucleotide sequence ID" value="NZ_BAAATM010000022.1"/>
</dbReference>
<dbReference type="Proteomes" id="UP001501095">
    <property type="component" value="Unassembled WGS sequence"/>
</dbReference>
<name>A0ABN3P2J4_9ACTN</name>
<protein>
    <recommendedName>
        <fullName evidence="2">Phage-like element PBSX protein XkdF domain-containing protein</fullName>
    </recommendedName>
</protein>
<dbReference type="InterPro" id="IPR027924">
    <property type="entry name" value="XkdF"/>
</dbReference>
<organism evidence="3 4">
    <name type="scientific">Streptomyces levis</name>
    <dbReference type="NCBI Taxonomy" id="285566"/>
    <lineage>
        <taxon>Bacteria</taxon>
        <taxon>Bacillati</taxon>
        <taxon>Actinomycetota</taxon>
        <taxon>Actinomycetes</taxon>
        <taxon>Kitasatosporales</taxon>
        <taxon>Streptomycetaceae</taxon>
        <taxon>Streptomyces</taxon>
    </lineage>
</organism>
<reference evidence="3 4" key="1">
    <citation type="journal article" date="2019" name="Int. J. Syst. Evol. Microbiol.">
        <title>The Global Catalogue of Microorganisms (GCM) 10K type strain sequencing project: providing services to taxonomists for standard genome sequencing and annotation.</title>
        <authorList>
            <consortium name="The Broad Institute Genomics Platform"/>
            <consortium name="The Broad Institute Genome Sequencing Center for Infectious Disease"/>
            <person name="Wu L."/>
            <person name="Ma J."/>
        </authorList>
    </citation>
    <scope>NUCLEOTIDE SEQUENCE [LARGE SCALE GENOMIC DNA]</scope>
    <source>
        <strain evidence="3 4">JCM 6924</strain>
    </source>
</reference>
<evidence type="ECO:0000259" key="2">
    <source>
        <dbReference type="Pfam" id="PF14550"/>
    </source>
</evidence>
<accession>A0ABN3P2J4</accession>
<evidence type="ECO:0000256" key="1">
    <source>
        <dbReference type="SAM" id="MobiDB-lite"/>
    </source>
</evidence>
<keyword evidence="4" id="KW-1185">Reference proteome</keyword>
<comment type="caution">
    <text evidence="3">The sequence shown here is derived from an EMBL/GenBank/DDBJ whole genome shotgun (WGS) entry which is preliminary data.</text>
</comment>
<dbReference type="Pfam" id="PF14550">
    <property type="entry name" value="Peptidase_S78_2"/>
    <property type="match status" value="1"/>
</dbReference>
<sequence length="314" mass="35013">MKKTVKKINSRASLDRSPKKNWVERKGGLPQYIRRIANHLVQEKGFSISHAIATAINAAKKMNKTGDLNWPGRQRVNAKSRAEAAGAVAHWERMKKSASVSKGLKRTVMSDEDFIDYWVSKNIGERYAKMNPAFKVEAGARLLGMENKHRNTRGLEITDEEFDELAAELVDPDDPDTSESGSFQVSGDIEKVDDEKRLVFGWASIAYNADGSLVDDKQGDVLDNVEEVEKSAYAFVVESRDGGEMHVRKGVSTLVESFVSTPEKCEAMGIPSGTLPIGWWVGFRVTDDEVWKAVKDGKYRMFSVHGRGTRKALD</sequence>
<feature type="domain" description="Phage-like element PBSX protein XkdF" evidence="2">
    <location>
        <begin position="189"/>
        <end position="308"/>
    </location>
</feature>
<gene>
    <name evidence="3" type="ORF">GCM10010423_65300</name>
</gene>